<evidence type="ECO:0000256" key="6">
    <source>
        <dbReference type="ARBA" id="ARBA00022692"/>
    </source>
</evidence>
<comment type="catalytic activity">
    <reaction evidence="13">
        <text>L-cysteine(out) + L-arginine(in) = L-cysteine(in) + L-arginine(out)</text>
        <dbReference type="Rhea" id="RHEA:71071"/>
        <dbReference type="ChEBI" id="CHEBI:32682"/>
        <dbReference type="ChEBI" id="CHEBI:35235"/>
    </reaction>
    <physiologicalReaction direction="left-to-right" evidence="13">
        <dbReference type="Rhea" id="RHEA:71072"/>
    </physiologicalReaction>
</comment>
<evidence type="ECO:0000256" key="4">
    <source>
        <dbReference type="ARBA" id="ARBA00022475"/>
    </source>
</evidence>
<comment type="catalytic activity">
    <reaction evidence="12">
        <text>L-histidine(out) + L-arginine(in) = L-histidine(in) + L-arginine(out)</text>
        <dbReference type="Rhea" id="RHEA:71063"/>
        <dbReference type="ChEBI" id="CHEBI:32682"/>
        <dbReference type="ChEBI" id="CHEBI:57595"/>
    </reaction>
    <physiologicalReaction direction="left-to-right" evidence="12">
        <dbReference type="Rhea" id="RHEA:71064"/>
    </physiologicalReaction>
</comment>
<dbReference type="FunFam" id="1.20.1740.10:FF:000015">
    <property type="entry name" value="B(0,+)-type amino acid transporter 1"/>
    <property type="match status" value="1"/>
</dbReference>
<keyword evidence="21" id="KW-1185">Reference proteome</keyword>
<dbReference type="Pfam" id="PF13520">
    <property type="entry name" value="AA_permease_2"/>
    <property type="match status" value="1"/>
</dbReference>
<keyword evidence="4" id="KW-1003">Cell membrane</keyword>
<evidence type="ECO:0000256" key="7">
    <source>
        <dbReference type="ARBA" id="ARBA00022989"/>
    </source>
</evidence>
<keyword evidence="5" id="KW-0597">Phosphoprotein</keyword>
<evidence type="ECO:0000256" key="15">
    <source>
        <dbReference type="ARBA" id="ARBA00074336"/>
    </source>
</evidence>
<dbReference type="OrthoDB" id="5982228at2759"/>
<evidence type="ECO:0000256" key="11">
    <source>
        <dbReference type="ARBA" id="ARBA00051814"/>
    </source>
</evidence>
<dbReference type="EnsemblMetazoa" id="CLYHEMT012835.1">
    <property type="protein sequence ID" value="CLYHEMP012835.1"/>
    <property type="gene ID" value="CLYHEMG012835"/>
</dbReference>
<evidence type="ECO:0000256" key="1">
    <source>
        <dbReference type="ARBA" id="ARBA00004424"/>
    </source>
</evidence>
<evidence type="ECO:0000256" key="3">
    <source>
        <dbReference type="ARBA" id="ARBA00022448"/>
    </source>
</evidence>
<feature type="transmembrane region" description="Helical" evidence="19">
    <location>
        <begin position="282"/>
        <end position="305"/>
    </location>
</feature>
<dbReference type="GO" id="GO:0016324">
    <property type="term" value="C:apical plasma membrane"/>
    <property type="evidence" value="ECO:0007669"/>
    <property type="project" value="UniProtKB-SubCell"/>
</dbReference>
<organism evidence="20 21">
    <name type="scientific">Clytia hemisphaerica</name>
    <dbReference type="NCBI Taxonomy" id="252671"/>
    <lineage>
        <taxon>Eukaryota</taxon>
        <taxon>Metazoa</taxon>
        <taxon>Cnidaria</taxon>
        <taxon>Hydrozoa</taxon>
        <taxon>Hydroidolina</taxon>
        <taxon>Leptothecata</taxon>
        <taxon>Obeliida</taxon>
        <taxon>Clytiidae</taxon>
        <taxon>Clytia</taxon>
    </lineage>
</organism>
<dbReference type="InterPro" id="IPR050598">
    <property type="entry name" value="AminoAcid_Transporter"/>
</dbReference>
<comment type="subcellular location">
    <subcellularLocation>
        <location evidence="1">Apical cell membrane</location>
        <topology evidence="1">Multi-pass membrane protein</topology>
    </subcellularLocation>
</comment>
<evidence type="ECO:0000256" key="12">
    <source>
        <dbReference type="ARBA" id="ARBA00051835"/>
    </source>
</evidence>
<dbReference type="Gene3D" id="1.20.1740.10">
    <property type="entry name" value="Amino acid/polyamine transporter I"/>
    <property type="match status" value="1"/>
</dbReference>
<feature type="transmembrane region" description="Helical" evidence="19">
    <location>
        <begin position="407"/>
        <end position="426"/>
    </location>
</feature>
<dbReference type="PIRSF" id="PIRSF006060">
    <property type="entry name" value="AA_transporter"/>
    <property type="match status" value="1"/>
</dbReference>
<evidence type="ECO:0000256" key="8">
    <source>
        <dbReference type="ARBA" id="ARBA00023136"/>
    </source>
</evidence>
<feature type="transmembrane region" description="Helical" evidence="19">
    <location>
        <begin position="206"/>
        <end position="227"/>
    </location>
</feature>
<protein>
    <recommendedName>
        <fullName evidence="15">b(0,+)-type amino acid transporter 1</fullName>
    </recommendedName>
    <alternativeName>
        <fullName evidence="16">Glycoprotein-associated amino acid transporter b0,+AT1</fullName>
    </alternativeName>
    <alternativeName>
        <fullName evidence="17">Solute carrier family 7 member 9</fullName>
    </alternativeName>
</protein>
<proteinExistence type="inferred from homology"/>
<evidence type="ECO:0000256" key="17">
    <source>
        <dbReference type="ARBA" id="ARBA00083296"/>
    </source>
</evidence>
<comment type="catalytic activity">
    <reaction evidence="11">
        <text>L-cystine(out) + L-arginine(in) = L-cystine(in) + L-arginine(out)</text>
        <dbReference type="Rhea" id="RHEA:71075"/>
        <dbReference type="ChEBI" id="CHEBI:32682"/>
        <dbReference type="ChEBI" id="CHEBI:35491"/>
    </reaction>
    <physiologicalReaction direction="left-to-right" evidence="11">
        <dbReference type="Rhea" id="RHEA:71076"/>
    </physiologicalReaction>
</comment>
<feature type="transmembrane region" description="Helical" evidence="19">
    <location>
        <begin position="466"/>
        <end position="486"/>
    </location>
</feature>
<feature type="transmembrane region" description="Helical" evidence="19">
    <location>
        <begin position="378"/>
        <end position="395"/>
    </location>
</feature>
<evidence type="ECO:0000256" key="2">
    <source>
        <dbReference type="ARBA" id="ARBA00009523"/>
    </source>
</evidence>
<keyword evidence="7 19" id="KW-1133">Transmembrane helix</keyword>
<dbReference type="Proteomes" id="UP000594262">
    <property type="component" value="Unplaced"/>
</dbReference>
<feature type="transmembrane region" description="Helical" evidence="19">
    <location>
        <begin position="93"/>
        <end position="113"/>
    </location>
</feature>
<accession>A0A7M6DJ11</accession>
<dbReference type="RefSeq" id="XP_066936717.1">
    <property type="nucleotide sequence ID" value="XM_067080616.1"/>
</dbReference>
<dbReference type="GO" id="GO:0015179">
    <property type="term" value="F:L-amino acid transmembrane transporter activity"/>
    <property type="evidence" value="ECO:0007669"/>
    <property type="project" value="TreeGrafter"/>
</dbReference>
<evidence type="ECO:0000256" key="9">
    <source>
        <dbReference type="ARBA" id="ARBA00023157"/>
    </source>
</evidence>
<feature type="transmembrane region" description="Helical" evidence="19">
    <location>
        <begin position="181"/>
        <end position="200"/>
    </location>
</feature>
<comment type="similarity">
    <text evidence="2">Belongs to the amino acid-polyamine-organocation (APC) superfamily.</text>
</comment>
<keyword evidence="3" id="KW-0813">Transport</keyword>
<dbReference type="PANTHER" id="PTHR11785">
    <property type="entry name" value="AMINO ACID TRANSPORTER"/>
    <property type="match status" value="1"/>
</dbReference>
<evidence type="ECO:0000256" key="19">
    <source>
        <dbReference type="SAM" id="Phobius"/>
    </source>
</evidence>
<sequence>MSSKKSSQSSSDHTSDETVALINSENKMSTKIVPVGSEPSKMVDQDAGQGAGLQRQIGLIGTIAILVGTIIGSGIFASPASVSSQMNSPGGSLVVWAGCGVIAMLAALSWMELGCMFPNKGGGEYAYIYAAFGPLPAFLFAYVNVLVTRPASLTIISLTCGDYLMRAFNVQNHENFQYNKLVAALLLAVILIVNCLSVKWATLMQVFFTAAKMIAIVMLIITGFVRLGQGHDEHFKNAFNGTNTGISDIGYAFYGGLWAYDGWNNLNYVTEELKNPIRDLPLAIMIGIPLVTGCYVMVNVAYLTVMSASQIATEKAVAVTLGYDIYGTMAWVIPLLVACSTFGAANGSAFTSGRLVYVSAREGHMPRLLAMVHKKRHTPLPALIFTCVIAWIMLIPESSNFSTLVNYFNFAAWTFYGATVAALLWLRYKEPDLERPYRVFIGVPILVLLCSVYLVVAPFYDYPLESFYCLLFILLGIPVYFIFVHFKLFPNKVYDGFDAMTDFIERKCNLSMPGVDQKDEVDEIDKQKKEQQLAMQPLKTSTDQI</sequence>
<evidence type="ECO:0000256" key="18">
    <source>
        <dbReference type="ARBA" id="ARBA00093193"/>
    </source>
</evidence>
<dbReference type="AlphaFoldDB" id="A0A7M6DJ11"/>
<feature type="transmembrane region" description="Helical" evidence="19">
    <location>
        <begin position="125"/>
        <end position="145"/>
    </location>
</feature>
<evidence type="ECO:0000256" key="5">
    <source>
        <dbReference type="ARBA" id="ARBA00022553"/>
    </source>
</evidence>
<evidence type="ECO:0000256" key="16">
    <source>
        <dbReference type="ARBA" id="ARBA00079910"/>
    </source>
</evidence>
<evidence type="ECO:0000256" key="10">
    <source>
        <dbReference type="ARBA" id="ARBA00051323"/>
    </source>
</evidence>
<comment type="catalytic activity">
    <reaction evidence="14">
        <text>L-leucine(out) + L-arginine(in) = L-leucine(in) + L-arginine(out)</text>
        <dbReference type="Rhea" id="RHEA:71059"/>
        <dbReference type="ChEBI" id="CHEBI:32682"/>
        <dbReference type="ChEBI" id="CHEBI:57427"/>
    </reaction>
    <physiologicalReaction direction="left-to-right" evidence="14">
        <dbReference type="Rhea" id="RHEA:71060"/>
    </physiologicalReaction>
</comment>
<reference evidence="20" key="1">
    <citation type="submission" date="2021-01" db="UniProtKB">
        <authorList>
            <consortium name="EnsemblMetazoa"/>
        </authorList>
    </citation>
    <scope>IDENTIFICATION</scope>
</reference>
<evidence type="ECO:0000313" key="21">
    <source>
        <dbReference type="Proteomes" id="UP000594262"/>
    </source>
</evidence>
<evidence type="ECO:0000256" key="14">
    <source>
        <dbReference type="ARBA" id="ARBA00052732"/>
    </source>
</evidence>
<comment type="catalytic activity">
    <reaction evidence="10">
        <text>L-lysine(out) + L-arginine(in) = L-lysine(in) + L-arginine(out)</text>
        <dbReference type="Rhea" id="RHEA:70827"/>
        <dbReference type="ChEBI" id="CHEBI:32551"/>
        <dbReference type="ChEBI" id="CHEBI:32682"/>
    </reaction>
    <physiologicalReaction direction="left-to-right" evidence="10">
        <dbReference type="Rhea" id="RHEA:70828"/>
    </physiologicalReaction>
</comment>
<dbReference type="InterPro" id="IPR002293">
    <property type="entry name" value="AA/rel_permease1"/>
</dbReference>
<evidence type="ECO:0000256" key="13">
    <source>
        <dbReference type="ARBA" id="ARBA00052179"/>
    </source>
</evidence>
<evidence type="ECO:0000313" key="20">
    <source>
        <dbReference type="EnsemblMetazoa" id="CLYHEMP012835.1"/>
    </source>
</evidence>
<name>A0A7M6DJ11_9CNID</name>
<dbReference type="GeneID" id="136824625"/>
<keyword evidence="8 19" id="KW-0472">Membrane</keyword>
<keyword evidence="6 19" id="KW-0812">Transmembrane</keyword>
<feature type="transmembrane region" description="Helical" evidence="19">
    <location>
        <begin position="438"/>
        <end position="460"/>
    </location>
</feature>
<feature type="transmembrane region" description="Helical" evidence="19">
    <location>
        <begin position="57"/>
        <end position="81"/>
    </location>
</feature>
<keyword evidence="9" id="KW-1015">Disulfide bond</keyword>
<dbReference type="PANTHER" id="PTHR11785:SF512">
    <property type="entry name" value="SOBREMESA, ISOFORM B"/>
    <property type="match status" value="1"/>
</dbReference>
<comment type="catalytic activity">
    <reaction evidence="18">
        <text>L-phenylalanine(out) + L-arginine(in) = L-phenylalanine(in) + L-arginine(out)</text>
        <dbReference type="Rhea" id="RHEA:71067"/>
        <dbReference type="ChEBI" id="CHEBI:32682"/>
        <dbReference type="ChEBI" id="CHEBI:58095"/>
    </reaction>
    <physiologicalReaction direction="left-to-right" evidence="18">
        <dbReference type="Rhea" id="RHEA:71068"/>
    </physiologicalReaction>
</comment>